<dbReference type="EMBL" id="MDYQ01000046">
    <property type="protein sequence ID" value="PRP85365.1"/>
    <property type="molecule type" value="Genomic_DNA"/>
</dbReference>
<evidence type="ECO:0000313" key="1">
    <source>
        <dbReference type="EMBL" id="PRP85365.1"/>
    </source>
</evidence>
<organism evidence="1 2">
    <name type="scientific">Planoprotostelium fungivorum</name>
    <dbReference type="NCBI Taxonomy" id="1890364"/>
    <lineage>
        <taxon>Eukaryota</taxon>
        <taxon>Amoebozoa</taxon>
        <taxon>Evosea</taxon>
        <taxon>Variosea</taxon>
        <taxon>Cavosteliida</taxon>
        <taxon>Cavosteliaceae</taxon>
        <taxon>Planoprotostelium</taxon>
    </lineage>
</organism>
<accession>A0A2P6NN38</accession>
<dbReference type="AlphaFoldDB" id="A0A2P6NN38"/>
<dbReference type="Proteomes" id="UP000241769">
    <property type="component" value="Unassembled WGS sequence"/>
</dbReference>
<sequence length="365" mass="42401">MVRIFGAPFSAQEDTTTLVILNIIHKCDDPNEELLAMGIRLSSTELQTIENKYGGGGERRFAKQILRYEYRLVRNFYHSLSGHEWTLAWGLSRKMPGNWVNAFLRLVEGRVEYLFFRAGLLRSQYTGRSMLRSGLISCYRGAEQLSSSAPKSRMILRPGDVAHLSFKSRKEMFTARLNAMFFRELWIRYPPPYLLIDYEGLSLAFADDIHIEDIRYPFLLPGDDYTKRLKAAFDGAYYYSKKRFRHKHYEDMFAKPARLVDADTNIYAKISNAPHFETTIPSIFVVGKRNPVKSRTYTLPFHSFPQDQIDRITQVQYPNIRGRVRTPAPLNPLDMIKDGLKTKKITEGPRLFYNAKRALISMVRR</sequence>
<dbReference type="InParanoid" id="A0A2P6NN38"/>
<proteinExistence type="predicted"/>
<comment type="caution">
    <text evidence="1">The sequence shown here is derived from an EMBL/GenBank/DDBJ whole genome shotgun (WGS) entry which is preliminary data.</text>
</comment>
<reference evidence="1 2" key="1">
    <citation type="journal article" date="2018" name="Genome Biol. Evol.">
        <title>Multiple Roots of Fruiting Body Formation in Amoebozoa.</title>
        <authorList>
            <person name="Hillmann F."/>
            <person name="Forbes G."/>
            <person name="Novohradska S."/>
            <person name="Ferling I."/>
            <person name="Riege K."/>
            <person name="Groth M."/>
            <person name="Westermann M."/>
            <person name="Marz M."/>
            <person name="Spaller T."/>
            <person name="Winckler T."/>
            <person name="Schaap P."/>
            <person name="Glockner G."/>
        </authorList>
    </citation>
    <scope>NUCLEOTIDE SEQUENCE [LARGE SCALE GENOMIC DNA]</scope>
    <source>
        <strain evidence="1 2">Jena</strain>
    </source>
</reference>
<protein>
    <submittedName>
        <fullName evidence="1">Uncharacterized protein</fullName>
    </submittedName>
</protein>
<name>A0A2P6NN38_9EUKA</name>
<dbReference type="SUPFAM" id="SSF55174">
    <property type="entry name" value="Alpha-L RNA-binding motif"/>
    <property type="match status" value="1"/>
</dbReference>
<evidence type="ECO:0000313" key="2">
    <source>
        <dbReference type="Proteomes" id="UP000241769"/>
    </source>
</evidence>
<keyword evidence="2" id="KW-1185">Reference proteome</keyword>
<gene>
    <name evidence="1" type="ORF">PROFUN_07073</name>
</gene>